<dbReference type="Pfam" id="PF07877">
    <property type="entry name" value="DUF1661"/>
    <property type="match status" value="1"/>
</dbReference>
<evidence type="ECO:0000313" key="2">
    <source>
        <dbReference type="Proteomes" id="UP001179501"/>
    </source>
</evidence>
<proteinExistence type="predicted"/>
<dbReference type="EMBL" id="CP116614">
    <property type="protein sequence ID" value="WCG02906.1"/>
    <property type="molecule type" value="Genomic_DNA"/>
</dbReference>
<protein>
    <submittedName>
        <fullName evidence="1">DUF1661 domain-containing protein</fullName>
    </submittedName>
</protein>
<organism evidence="1 2">
    <name type="scientific">Porphyromonas gingivalis</name>
    <name type="common">Bacteroides gingivalis</name>
    <dbReference type="NCBI Taxonomy" id="837"/>
    <lineage>
        <taxon>Bacteria</taxon>
        <taxon>Pseudomonadati</taxon>
        <taxon>Bacteroidota</taxon>
        <taxon>Bacteroidia</taxon>
        <taxon>Bacteroidales</taxon>
        <taxon>Porphyromonadaceae</taxon>
        <taxon>Porphyromonas</taxon>
    </lineage>
</organism>
<sequence>MKNSHATTKQFSRHFFRKHAPQSAHFWFVFP</sequence>
<dbReference type="RefSeq" id="WP_077083464.1">
    <property type="nucleotide sequence ID" value="NZ_BAABSH010000001.1"/>
</dbReference>
<dbReference type="AlphaFoldDB" id="A0AAE9XH51"/>
<dbReference type="Proteomes" id="UP001179501">
    <property type="component" value="Chromosome"/>
</dbReference>
<dbReference type="InterPro" id="IPR012456">
    <property type="entry name" value="DUF1661"/>
</dbReference>
<accession>A0AAE9XH51</accession>
<evidence type="ECO:0000313" key="1">
    <source>
        <dbReference type="EMBL" id="WCG02906.1"/>
    </source>
</evidence>
<name>A0AAE9XH51_PORGN</name>
<reference evidence="1" key="1">
    <citation type="submission" date="2023-01" db="EMBL/GenBank/DDBJ databases">
        <title>Phages are important unrecognized players in the ecology of the oral pathogen Porphyromonas gingivalis.</title>
        <authorList>
            <person name="Matrishin C.B."/>
            <person name="Kauffman K.M."/>
        </authorList>
    </citation>
    <scope>NUCLEOTIDE SEQUENCE</scope>
    <source>
        <strain evidence="1">ATCC 49417</strain>
    </source>
</reference>
<gene>
    <name evidence="1" type="ORF">NY151_09680</name>
</gene>
<dbReference type="GeneID" id="96990877"/>